<organism evidence="10">
    <name type="scientific">Zea mays</name>
    <name type="common">Maize</name>
    <dbReference type="NCBI Taxonomy" id="4577"/>
    <lineage>
        <taxon>Eukaryota</taxon>
        <taxon>Viridiplantae</taxon>
        <taxon>Streptophyta</taxon>
        <taxon>Embryophyta</taxon>
        <taxon>Tracheophyta</taxon>
        <taxon>Spermatophyta</taxon>
        <taxon>Magnoliopsida</taxon>
        <taxon>Liliopsida</taxon>
        <taxon>Poales</taxon>
        <taxon>Poaceae</taxon>
        <taxon>PACMAD clade</taxon>
        <taxon>Panicoideae</taxon>
        <taxon>Andropogonodae</taxon>
        <taxon>Andropogoneae</taxon>
        <taxon>Tripsacinae</taxon>
        <taxon>Zea</taxon>
    </lineage>
</organism>
<evidence type="ECO:0000256" key="7">
    <source>
        <dbReference type="ARBA" id="ARBA00023136"/>
    </source>
</evidence>
<comment type="similarity">
    <text evidence="2">Belongs to the MICOS complex subunit Mic60 family.</text>
</comment>
<evidence type="ECO:0000256" key="2">
    <source>
        <dbReference type="ARBA" id="ARBA00010877"/>
    </source>
</evidence>
<accession>C0PGL4</accession>
<feature type="compositionally biased region" description="Low complexity" evidence="9">
    <location>
        <begin position="224"/>
        <end position="238"/>
    </location>
</feature>
<dbReference type="AlphaFoldDB" id="C0PGL4"/>
<evidence type="ECO:0000256" key="3">
    <source>
        <dbReference type="ARBA" id="ARBA00022692"/>
    </source>
</evidence>
<keyword evidence="7" id="KW-0472">Membrane</keyword>
<evidence type="ECO:0000256" key="6">
    <source>
        <dbReference type="ARBA" id="ARBA00023128"/>
    </source>
</evidence>
<evidence type="ECO:0000256" key="4">
    <source>
        <dbReference type="ARBA" id="ARBA00022792"/>
    </source>
</evidence>
<evidence type="ECO:0000256" key="5">
    <source>
        <dbReference type="ARBA" id="ARBA00022989"/>
    </source>
</evidence>
<feature type="compositionally biased region" description="Basic and acidic residues" evidence="9">
    <location>
        <begin position="1"/>
        <end position="11"/>
    </location>
</feature>
<dbReference type="KEGG" id="zma:100383507"/>
<keyword evidence="6" id="KW-0496">Mitochondrion</keyword>
<reference evidence="13" key="2">
    <citation type="journal article" date="2009" name="Science">
        <title>The B73 maize genome: complexity, diversity, and dynamics.</title>
        <authorList>
            <person name="Schnable P.S."/>
            <person name="Ware D."/>
            <person name="Fulton R.S."/>
            <person name="Stein J.C."/>
            <person name="Wei F."/>
            <person name="Pasternak S."/>
            <person name="Liang C."/>
            <person name="Zhang J."/>
            <person name="Fulton L."/>
            <person name="Graves T.A."/>
            <person name="Minx P."/>
            <person name="Reily A.D."/>
            <person name="Courtney L."/>
            <person name="Kruchowski S.S."/>
            <person name="Tomlinson C."/>
            <person name="Strong C."/>
            <person name="Delehaunty K."/>
            <person name="Fronick C."/>
            <person name="Courtney B."/>
            <person name="Rock S.M."/>
            <person name="Belter E."/>
            <person name="Du F."/>
            <person name="Kim K."/>
            <person name="Abbott R.M."/>
            <person name="Cotton M."/>
            <person name="Levy A."/>
            <person name="Marchetto P."/>
            <person name="Ochoa K."/>
            <person name="Jackson S.M."/>
            <person name="Gillam B."/>
            <person name="Chen W."/>
            <person name="Yan L."/>
            <person name="Higginbotham J."/>
            <person name="Cardenas M."/>
            <person name="Waligorski J."/>
            <person name="Applebaum E."/>
            <person name="Phelps L."/>
            <person name="Falcone J."/>
            <person name="Kanchi K."/>
            <person name="Thane T."/>
            <person name="Scimone A."/>
            <person name="Thane N."/>
            <person name="Henke J."/>
            <person name="Wang T."/>
            <person name="Ruppert J."/>
            <person name="Shah N."/>
            <person name="Rotter K."/>
            <person name="Hodges J."/>
            <person name="Ingenthron E."/>
            <person name="Cordes M."/>
            <person name="Kohlberg S."/>
            <person name="Sgro J."/>
            <person name="Delgado B."/>
            <person name="Mead K."/>
            <person name="Chinwalla A."/>
            <person name="Leonard S."/>
            <person name="Crouse K."/>
            <person name="Collura K."/>
            <person name="Kudrna D."/>
            <person name="Currie J."/>
            <person name="He R."/>
            <person name="Angelova A."/>
            <person name="Rajasekar S."/>
            <person name="Mueller T."/>
            <person name="Lomeli R."/>
            <person name="Scara G."/>
            <person name="Ko A."/>
            <person name="Delaney K."/>
            <person name="Wissotski M."/>
            <person name="Lopez G."/>
            <person name="Campos D."/>
            <person name="Braidotti M."/>
            <person name="Ashley E."/>
            <person name="Golser W."/>
            <person name="Kim H."/>
            <person name="Lee S."/>
            <person name="Lin J."/>
            <person name="Dujmic Z."/>
            <person name="Kim W."/>
            <person name="Talag J."/>
            <person name="Zuccolo A."/>
            <person name="Fan C."/>
            <person name="Sebastian A."/>
            <person name="Kramer M."/>
            <person name="Spiegel L."/>
            <person name="Nascimento L."/>
            <person name="Zutavern T."/>
            <person name="Miller B."/>
            <person name="Ambroise C."/>
            <person name="Muller S."/>
            <person name="Spooner W."/>
            <person name="Narechania A."/>
            <person name="Ren L."/>
            <person name="Wei S."/>
            <person name="Kumari S."/>
            <person name="Faga B."/>
            <person name="Levy M.J."/>
            <person name="McMahan L."/>
            <person name="Van Buren P."/>
            <person name="Vaughn M.W."/>
            <person name="Ying K."/>
            <person name="Yeh C.-T."/>
            <person name="Emrich S.J."/>
            <person name="Jia Y."/>
            <person name="Kalyanaraman A."/>
            <person name="Hsia A.-P."/>
            <person name="Barbazuk W.B."/>
            <person name="Baucom R.S."/>
            <person name="Brutnell T.P."/>
            <person name="Carpita N.C."/>
            <person name="Chaparro C."/>
            <person name="Chia J.-M."/>
            <person name="Deragon J.-M."/>
            <person name="Estill J.C."/>
            <person name="Fu Y."/>
            <person name="Jeddeloh J.A."/>
            <person name="Han Y."/>
            <person name="Lee H."/>
            <person name="Li P."/>
            <person name="Lisch D.R."/>
            <person name="Liu S."/>
            <person name="Liu Z."/>
            <person name="Nagel D.H."/>
            <person name="McCann M.C."/>
            <person name="SanMiguel P."/>
            <person name="Myers A.M."/>
            <person name="Nettleton D."/>
            <person name="Nguyen J."/>
            <person name="Penning B.W."/>
            <person name="Ponnala L."/>
            <person name="Schneider K.L."/>
            <person name="Schwartz D.C."/>
            <person name="Sharma A."/>
            <person name="Soderlund C."/>
            <person name="Springer N.M."/>
            <person name="Sun Q."/>
            <person name="Wang H."/>
            <person name="Waterman M."/>
            <person name="Westerman R."/>
            <person name="Wolfgruber T.K."/>
            <person name="Yang L."/>
            <person name="Yu Y."/>
            <person name="Zhang L."/>
            <person name="Zhou S."/>
            <person name="Zhu Q."/>
            <person name="Bennetzen J.L."/>
            <person name="Dawe R.K."/>
            <person name="Jiang J."/>
            <person name="Jiang N."/>
            <person name="Presting G.G."/>
            <person name="Wessler S.R."/>
            <person name="Aluru S."/>
            <person name="Martienssen R.A."/>
            <person name="Clifton S.W."/>
            <person name="McCombie W.R."/>
            <person name="Wing R.A."/>
            <person name="Wilson R.K."/>
        </authorList>
    </citation>
    <scope>NUCLEOTIDE SEQUENCE [LARGE SCALE GENOMIC DNA]</scope>
    <source>
        <strain evidence="13">cv. B73</strain>
    </source>
</reference>
<feature type="compositionally biased region" description="Low complexity" evidence="9">
    <location>
        <begin position="49"/>
        <end position="60"/>
    </location>
</feature>
<feature type="coiled-coil region" evidence="8">
    <location>
        <begin position="323"/>
        <end position="421"/>
    </location>
</feature>
<evidence type="ECO:0000313" key="10">
    <source>
        <dbReference type="EMBL" id="ACN34330.1"/>
    </source>
</evidence>
<sequence length="623" mass="68268">MLRRCMRDLRSPRSLARVSRPISVESPTFLKSRSNSTKASPKSSQNAAPGPQGQPSQSGSNVSKIVLGTLVVGAAAMGAHQLGYIDLQFRDKKFPFSLKKEDVVKVYEDLKIPSEQKVDQTQNVSGQNAEIVQENNNEAHTPKGVLNDGMGALEVPINEDQLVPAEEKKSQTLAHETHPVPDEHGSDTKMPSEDSLAVEIETVPIDANESSEVPHEQQTDRIDSTIPPTQSTPTTVSTYDHPTDPDAPKDLSGAGAVEQKSLAETYFLQDEPDVSKDATIKEKRSDEVIREKTSKDGKIVLDIIEAIHAAEKKQADVDAYMYSEERRKLKEKYEKELKDTRARELMYAEEAAILDKELKKEKLKNAAALKELQEKAEQKLQDELQRKDEETSQQIEKAQEIAKAELAAAVAKEKASQIEQIAEANLNIDALCMAFYARSEETRQSHSVHKLALGTLALEHALSSGSPIRSEVELLRKSVEGIDKDSLLELALSSLPEDVLDYGSDTMMGLKQKFNSLKETIRHFSLLPAGGGGILAHTVARVASSIKIKGDNSGDGIESLINKVERLIVDGDLITAADALEQGLHGTEAEEIATEWVKQARKRAIAEQTLALLQACASSTTFS</sequence>
<feature type="region of interest" description="Disordered" evidence="9">
    <location>
        <begin position="205"/>
        <end position="253"/>
    </location>
</feature>
<proteinExistence type="evidence at protein level"/>
<dbReference type="IntAct" id="C0PGL4">
    <property type="interactions" value="7"/>
</dbReference>
<evidence type="ECO:0000313" key="13">
    <source>
        <dbReference type="Proteomes" id="UP000007305"/>
    </source>
</evidence>
<reference evidence="12" key="5">
    <citation type="submission" date="2021-05" db="UniProtKB">
        <authorList>
            <consortium name="EnsemblPlants"/>
        </authorList>
    </citation>
    <scope>IDENTIFICATION</scope>
    <source>
        <strain evidence="12">cv. B73</strain>
    </source>
</reference>
<dbReference type="HOGENOM" id="CLU_028777_0_0_1"/>
<evidence type="ECO:0000313" key="12">
    <source>
        <dbReference type="EnsemblPlants" id="Zm00001eb431730_P002"/>
    </source>
</evidence>
<gene>
    <name evidence="12" type="primary">LOC100383507</name>
    <name evidence="11" type="ORF">ZEAMMB73_Zm00001d026396</name>
</gene>
<dbReference type="GeneID" id="100383507"/>
<dbReference type="Gramene" id="Zm00001eb431730_T002">
    <property type="protein sequence ID" value="Zm00001eb431730_P002"/>
    <property type="gene ID" value="Zm00001eb431730"/>
</dbReference>
<dbReference type="OMA" id="RESDWQK"/>
<dbReference type="GO" id="GO:0061617">
    <property type="term" value="C:MICOS complex"/>
    <property type="evidence" value="ECO:0000318"/>
    <property type="project" value="GO_Central"/>
</dbReference>
<feature type="compositionally biased region" description="Basic and acidic residues" evidence="9">
    <location>
        <begin position="212"/>
        <end position="223"/>
    </location>
</feature>
<protein>
    <submittedName>
        <fullName evidence="11">Formation of crista junctions protein 1</fullName>
    </submittedName>
</protein>
<keyword evidence="4" id="KW-0999">Mitochondrion inner membrane</keyword>
<feature type="region of interest" description="Disordered" evidence="9">
    <location>
        <begin position="1"/>
        <end position="20"/>
    </location>
</feature>
<dbReference type="GO" id="GO:0032368">
    <property type="term" value="P:regulation of lipid transport"/>
    <property type="evidence" value="ECO:0007669"/>
    <property type="project" value="EnsemblPlants"/>
</dbReference>
<dbReference type="GO" id="GO:1901612">
    <property type="term" value="F:cardiolipin binding"/>
    <property type="evidence" value="ECO:0007669"/>
    <property type="project" value="EnsemblPlants"/>
</dbReference>
<reference evidence="10" key="1">
    <citation type="journal article" date="2009" name="PLoS Genet.">
        <title>Sequencing, mapping, and analysis of 27,455 maize full-length cDNAs.</title>
        <authorList>
            <person name="Soderlund C."/>
            <person name="Descour A."/>
            <person name="Kudrna D."/>
            <person name="Bomhoff M."/>
            <person name="Boyd L."/>
            <person name="Currie J."/>
            <person name="Angelova A."/>
            <person name="Collura K."/>
            <person name="Wissotski M."/>
            <person name="Ashley E."/>
            <person name="Morrow D."/>
            <person name="Fernandes J."/>
            <person name="Walbot V."/>
            <person name="Yu Y."/>
        </authorList>
    </citation>
    <scope>NUCLEOTIDE SEQUENCE</scope>
    <source>
        <strain evidence="10">B73</strain>
    </source>
</reference>
<dbReference type="FunCoup" id="C0PGL4">
    <property type="interactions" value="3471"/>
</dbReference>
<dbReference type="GO" id="GO:0016036">
    <property type="term" value="P:cellular response to phosphate starvation"/>
    <property type="evidence" value="ECO:0007669"/>
    <property type="project" value="EnsemblPlants"/>
</dbReference>
<dbReference type="Proteomes" id="UP000007305">
    <property type="component" value="Chromosome 10"/>
</dbReference>
<evidence type="ECO:0000256" key="1">
    <source>
        <dbReference type="ARBA" id="ARBA00004273"/>
    </source>
</evidence>
<feature type="compositionally biased region" description="Polar residues" evidence="9">
    <location>
        <begin position="26"/>
        <end position="47"/>
    </location>
</feature>
<evidence type="ECO:0000313" key="11">
    <source>
        <dbReference type="EMBL" id="AQK46476.1"/>
    </source>
</evidence>
<dbReference type="Pfam" id="PF09731">
    <property type="entry name" value="Mitofilin"/>
    <property type="match status" value="1"/>
</dbReference>
<dbReference type="PANTHER" id="PTHR15415">
    <property type="entry name" value="MITOFILIN"/>
    <property type="match status" value="1"/>
</dbReference>
<dbReference type="RefSeq" id="NP_001169626.1">
    <property type="nucleotide sequence ID" value="NM_001176155.1"/>
</dbReference>
<dbReference type="OrthoDB" id="10261039at2759"/>
<dbReference type="PaxDb" id="4577-GRMZM2G143071_P01"/>
<dbReference type="EnsemblPlants" id="Zm00001eb431730_T002">
    <property type="protein sequence ID" value="Zm00001eb431730_P002"/>
    <property type="gene ID" value="Zm00001eb431730"/>
</dbReference>
<keyword evidence="3" id="KW-0812">Transmembrane</keyword>
<dbReference type="eggNOG" id="ENOG502QTA5">
    <property type="taxonomic scope" value="Eukaryota"/>
</dbReference>
<feature type="region of interest" description="Disordered" evidence="9">
    <location>
        <begin position="26"/>
        <end position="60"/>
    </location>
</feature>
<keyword evidence="14" id="KW-1267">Proteomics identification</keyword>
<keyword evidence="13" id="KW-1185">Reference proteome</keyword>
<comment type="subcellular location">
    <subcellularLocation>
        <location evidence="1">Mitochondrion inner membrane</location>
    </subcellularLocation>
</comment>
<keyword evidence="5" id="KW-1133">Transmembrane helix</keyword>
<name>C0PGL4_MAIZE</name>
<reference evidence="12" key="4">
    <citation type="submission" date="2019-07" db="EMBL/GenBank/DDBJ databases">
        <authorList>
            <person name="Seetharam A."/>
            <person name="Woodhouse M."/>
            <person name="Cannon E."/>
        </authorList>
    </citation>
    <scope>NUCLEOTIDE SEQUENCE [LARGE SCALE GENOMIC DNA]</scope>
    <source>
        <strain evidence="12">cv. B73</strain>
    </source>
</reference>
<dbReference type="EMBL" id="CM000786">
    <property type="protein sequence ID" value="AQK46476.1"/>
    <property type="molecule type" value="Genomic_DNA"/>
</dbReference>
<evidence type="ECO:0000256" key="9">
    <source>
        <dbReference type="SAM" id="MobiDB-lite"/>
    </source>
</evidence>
<reference evidence="11" key="3">
    <citation type="submission" date="2015-12" db="EMBL/GenBank/DDBJ databases">
        <title>Update maize B73 reference genome by single molecule sequencing technologies.</title>
        <authorList>
            <consortium name="Maize Genome Sequencing Project"/>
            <person name="Ware D."/>
        </authorList>
    </citation>
    <scope>NUCLEOTIDE SEQUENCE</scope>
    <source>
        <tissue evidence="11">Seedling</tissue>
    </source>
</reference>
<dbReference type="STRING" id="4577.C0PGL4"/>
<dbReference type="EMBL" id="BT067433">
    <property type="protein sequence ID" value="ACN34330.1"/>
    <property type="molecule type" value="mRNA"/>
</dbReference>
<dbReference type="GO" id="GO:0097035">
    <property type="term" value="P:regulation of membrane lipid distribution"/>
    <property type="evidence" value="ECO:0007669"/>
    <property type="project" value="EnsemblPlants"/>
</dbReference>
<dbReference type="PANTHER" id="PTHR15415:SF7">
    <property type="entry name" value="MICOS COMPLEX SUBUNIT MIC60"/>
    <property type="match status" value="1"/>
</dbReference>
<dbReference type="InterPro" id="IPR019133">
    <property type="entry name" value="MIC60"/>
</dbReference>
<dbReference type="GO" id="GO:0042407">
    <property type="term" value="P:cristae formation"/>
    <property type="evidence" value="ECO:0000318"/>
    <property type="project" value="GO_Central"/>
</dbReference>
<feature type="region of interest" description="Disordered" evidence="9">
    <location>
        <begin position="167"/>
        <end position="192"/>
    </location>
</feature>
<evidence type="ECO:0007829" key="14">
    <source>
        <dbReference type="PeptideAtlas" id="C0PGL4"/>
    </source>
</evidence>
<evidence type="ECO:0000256" key="8">
    <source>
        <dbReference type="SAM" id="Coils"/>
    </source>
</evidence>
<dbReference type="SMR" id="C0PGL4"/>
<keyword evidence="8" id="KW-0175">Coiled coil</keyword>
<dbReference type="ExpressionAtlas" id="C0PGL4">
    <property type="expression patterns" value="baseline and differential"/>
</dbReference>